<dbReference type="InterPro" id="IPR013216">
    <property type="entry name" value="Methyltransf_11"/>
</dbReference>
<evidence type="ECO:0000259" key="1">
    <source>
        <dbReference type="Pfam" id="PF08241"/>
    </source>
</evidence>
<proteinExistence type="predicted"/>
<sequence length="225" mass="25538">MSANYKDLSTKNEVEETILRPDITYKESQDLYSKWAEFGTYDDVLGEEHNIYRGQIMLAETMEKLFTDKTNVRLLDVGAGTGLTGDKLKNLGYKYIDAVEPLPKFAEDCSKKGCYTKVMNQPIGLDLPLDVPDNYYDAVCTVGAFGPGAIPPSAYPEFIRVTKPGGYILNVMREEYLWTVPQYRDKLQPFLKELEGKGLITQIEWLQYPGHYGDKSGVRILHRVC</sequence>
<dbReference type="CDD" id="cd02440">
    <property type="entry name" value="AdoMet_MTases"/>
    <property type="match status" value="1"/>
</dbReference>
<dbReference type="EMBL" id="BMAT01008952">
    <property type="protein sequence ID" value="GFR95826.1"/>
    <property type="molecule type" value="Genomic_DNA"/>
</dbReference>
<dbReference type="Gene3D" id="3.40.50.150">
    <property type="entry name" value="Vaccinia Virus protein VP39"/>
    <property type="match status" value="1"/>
</dbReference>
<dbReference type="SUPFAM" id="SSF53335">
    <property type="entry name" value="S-adenosyl-L-methionine-dependent methyltransferases"/>
    <property type="match status" value="1"/>
</dbReference>
<comment type="caution">
    <text evidence="2">The sequence shown here is derived from an EMBL/GenBank/DDBJ whole genome shotgun (WGS) entry which is preliminary data.</text>
</comment>
<protein>
    <submittedName>
        <fullName evidence="2">Williams-Beuren syndrome chromosomal region 27 protein</fullName>
    </submittedName>
</protein>
<dbReference type="AlphaFoldDB" id="A0AAV4HGF7"/>
<reference evidence="2 3" key="1">
    <citation type="journal article" date="2021" name="Elife">
        <title>Chloroplast acquisition without the gene transfer in kleptoplastic sea slugs, Plakobranchus ocellatus.</title>
        <authorList>
            <person name="Maeda T."/>
            <person name="Takahashi S."/>
            <person name="Yoshida T."/>
            <person name="Shimamura S."/>
            <person name="Takaki Y."/>
            <person name="Nagai Y."/>
            <person name="Toyoda A."/>
            <person name="Suzuki Y."/>
            <person name="Arimoto A."/>
            <person name="Ishii H."/>
            <person name="Satoh N."/>
            <person name="Nishiyama T."/>
            <person name="Hasebe M."/>
            <person name="Maruyama T."/>
            <person name="Minagawa J."/>
            <person name="Obokata J."/>
            <person name="Shigenobu S."/>
        </authorList>
    </citation>
    <scope>NUCLEOTIDE SEQUENCE [LARGE SCALE GENOMIC DNA]</scope>
</reference>
<evidence type="ECO:0000313" key="3">
    <source>
        <dbReference type="Proteomes" id="UP000762676"/>
    </source>
</evidence>
<name>A0AAV4HGF7_9GAST</name>
<dbReference type="InterPro" id="IPR029063">
    <property type="entry name" value="SAM-dependent_MTases_sf"/>
</dbReference>
<gene>
    <name evidence="2" type="ORF">ElyMa_004438300</name>
</gene>
<dbReference type="GO" id="GO:0008757">
    <property type="term" value="F:S-adenosylmethionine-dependent methyltransferase activity"/>
    <property type="evidence" value="ECO:0007669"/>
    <property type="project" value="InterPro"/>
</dbReference>
<evidence type="ECO:0000313" key="2">
    <source>
        <dbReference type="EMBL" id="GFR95826.1"/>
    </source>
</evidence>
<keyword evidence="3" id="KW-1185">Reference proteome</keyword>
<accession>A0AAV4HGF7</accession>
<dbReference type="Pfam" id="PF08241">
    <property type="entry name" value="Methyltransf_11"/>
    <property type="match status" value="1"/>
</dbReference>
<organism evidence="2 3">
    <name type="scientific">Elysia marginata</name>
    <dbReference type="NCBI Taxonomy" id="1093978"/>
    <lineage>
        <taxon>Eukaryota</taxon>
        <taxon>Metazoa</taxon>
        <taxon>Spiralia</taxon>
        <taxon>Lophotrochozoa</taxon>
        <taxon>Mollusca</taxon>
        <taxon>Gastropoda</taxon>
        <taxon>Heterobranchia</taxon>
        <taxon>Euthyneura</taxon>
        <taxon>Panpulmonata</taxon>
        <taxon>Sacoglossa</taxon>
        <taxon>Placobranchoidea</taxon>
        <taxon>Plakobranchidae</taxon>
        <taxon>Elysia</taxon>
    </lineage>
</organism>
<dbReference type="Proteomes" id="UP000762676">
    <property type="component" value="Unassembled WGS sequence"/>
</dbReference>
<feature type="domain" description="Methyltransferase type 11" evidence="1">
    <location>
        <begin position="75"/>
        <end position="169"/>
    </location>
</feature>